<name>A0A5C6PM05_9TELE</name>
<keyword evidence="8" id="KW-0677">Repeat</keyword>
<comment type="subcellular location">
    <subcellularLocation>
        <location evidence="2">Cell membrane</location>
    </subcellularLocation>
    <subcellularLocation>
        <location evidence="3">Cytoplasm</location>
    </subcellularLocation>
    <subcellularLocation>
        <location evidence="1">Nucleus</location>
    </subcellularLocation>
</comment>
<dbReference type="FunFam" id="2.60.40.150:FF:000042">
    <property type="entry name" value="Copine 3"/>
    <property type="match status" value="1"/>
</dbReference>
<dbReference type="InterPro" id="IPR035892">
    <property type="entry name" value="C2_domain_sf"/>
</dbReference>
<organism evidence="13 14">
    <name type="scientific">Takifugu flavidus</name>
    <name type="common">sansaifugu</name>
    <dbReference type="NCBI Taxonomy" id="433684"/>
    <lineage>
        <taxon>Eukaryota</taxon>
        <taxon>Metazoa</taxon>
        <taxon>Chordata</taxon>
        <taxon>Craniata</taxon>
        <taxon>Vertebrata</taxon>
        <taxon>Euteleostomi</taxon>
        <taxon>Actinopterygii</taxon>
        <taxon>Neopterygii</taxon>
        <taxon>Teleostei</taxon>
        <taxon>Neoteleostei</taxon>
        <taxon>Acanthomorphata</taxon>
        <taxon>Eupercaria</taxon>
        <taxon>Tetraodontiformes</taxon>
        <taxon>Tetradontoidea</taxon>
        <taxon>Tetraodontidae</taxon>
        <taxon>Takifugu</taxon>
    </lineage>
</organism>
<dbReference type="PANTHER" id="PTHR10857">
    <property type="entry name" value="COPINE"/>
    <property type="match status" value="1"/>
</dbReference>
<evidence type="ECO:0000256" key="8">
    <source>
        <dbReference type="ARBA" id="ARBA00022737"/>
    </source>
</evidence>
<keyword evidence="5" id="KW-1003">Cell membrane</keyword>
<dbReference type="Gene3D" id="2.60.40.150">
    <property type="entry name" value="C2 domain"/>
    <property type="match status" value="2"/>
</dbReference>
<evidence type="ECO:0000256" key="9">
    <source>
        <dbReference type="ARBA" id="ARBA00022837"/>
    </source>
</evidence>
<evidence type="ECO:0000256" key="11">
    <source>
        <dbReference type="ARBA" id="ARBA00023242"/>
    </source>
</evidence>
<keyword evidence="14" id="KW-1185">Reference proteome</keyword>
<keyword evidence="7" id="KW-0479">Metal-binding</keyword>
<dbReference type="GO" id="GO:0005544">
    <property type="term" value="F:calcium-dependent phospholipid binding"/>
    <property type="evidence" value="ECO:0007669"/>
    <property type="project" value="InterPro"/>
</dbReference>
<dbReference type="InterPro" id="IPR037768">
    <property type="entry name" value="C2B_Copine"/>
</dbReference>
<protein>
    <submittedName>
        <fullName evidence="13">Copine-4</fullName>
    </submittedName>
</protein>
<dbReference type="GO" id="GO:0005634">
    <property type="term" value="C:nucleus"/>
    <property type="evidence" value="ECO:0007669"/>
    <property type="project" value="UniProtKB-SubCell"/>
</dbReference>
<evidence type="ECO:0000259" key="12">
    <source>
        <dbReference type="PROSITE" id="PS50004"/>
    </source>
</evidence>
<dbReference type="SUPFAM" id="SSF53300">
    <property type="entry name" value="vWA-like"/>
    <property type="match status" value="1"/>
</dbReference>
<dbReference type="InterPro" id="IPR002035">
    <property type="entry name" value="VWF_A"/>
</dbReference>
<gene>
    <name evidence="13" type="ORF">D4764_10G0009010</name>
</gene>
<keyword evidence="9" id="KW-0106">Calcium</keyword>
<evidence type="ECO:0000256" key="7">
    <source>
        <dbReference type="ARBA" id="ARBA00022723"/>
    </source>
</evidence>
<dbReference type="CDD" id="cd04047">
    <property type="entry name" value="C2B_Copine"/>
    <property type="match status" value="1"/>
</dbReference>
<keyword evidence="6" id="KW-0963">Cytoplasm</keyword>
<dbReference type="EMBL" id="RHFK02000002">
    <property type="protein sequence ID" value="TWW79871.1"/>
    <property type="molecule type" value="Genomic_DNA"/>
</dbReference>
<evidence type="ECO:0000256" key="1">
    <source>
        <dbReference type="ARBA" id="ARBA00004123"/>
    </source>
</evidence>
<dbReference type="SUPFAM" id="SSF49562">
    <property type="entry name" value="C2 domain (Calcium/lipid-binding domain, CaLB)"/>
    <property type="match status" value="2"/>
</dbReference>
<dbReference type="GO" id="GO:0005886">
    <property type="term" value="C:plasma membrane"/>
    <property type="evidence" value="ECO:0007669"/>
    <property type="project" value="UniProtKB-SubCell"/>
</dbReference>
<accession>A0A5C6PM05</accession>
<dbReference type="InterPro" id="IPR045052">
    <property type="entry name" value="Copine"/>
</dbReference>
<dbReference type="CDD" id="cd04048">
    <property type="entry name" value="C2A_Copine"/>
    <property type="match status" value="1"/>
</dbReference>
<dbReference type="Proteomes" id="UP000324091">
    <property type="component" value="Chromosome 10"/>
</dbReference>
<dbReference type="SMART" id="SM00239">
    <property type="entry name" value="C2"/>
    <property type="match status" value="2"/>
</dbReference>
<dbReference type="AlphaFoldDB" id="A0A5C6PM05"/>
<dbReference type="GO" id="GO:0046872">
    <property type="term" value="F:metal ion binding"/>
    <property type="evidence" value="ECO:0007669"/>
    <property type="project" value="UniProtKB-KW"/>
</dbReference>
<evidence type="ECO:0000256" key="3">
    <source>
        <dbReference type="ARBA" id="ARBA00004496"/>
    </source>
</evidence>
<keyword evidence="10" id="KW-0472">Membrane</keyword>
<sequence length="481" mass="53929">MSDIYESAANSLGLFSGPYLTKVELQLSCKGIPDRDSLCKPDPCLVLAMQSCGQWMEVDRTEVIPSCGNPNFSKVFTLDFYFEERQRLRFELLDIYSGGLNGMKHEAFLGFVECNLGQIAAEELTGNDDHIELSFSARKLDDKDFFTKSDPFLEIYRLNEDATMQLVYRTETVKNNLNPVWKRFKVSLNSLCAGDHERKLQCTIWDWDSNGKHDYIGEFETTFKEMRGAIEGRQVAIDFTASNGDPRNSCSLHYIHPFQPNEYLKALVAIGEICQDYDSDKMFPAFGFGAQIPPDYKISHDFAVNFNEENPECVGIQGVVEAYQACLPKLQLYGPTNIAPIIQKVACSASQEVHTKEAMQYFILLILTDGVITDMADTREAIVQASHLPMSIIIVGIGNADFSDMQMLDGGEGILCSTRGEPVLRDIVQFVPFRNFKNASPAALAKSVLAEVPNQVVEYYNNKGIKPKMPSVYQSSKQFGL</sequence>
<dbReference type="GO" id="GO:0071277">
    <property type="term" value="P:cellular response to calcium ion"/>
    <property type="evidence" value="ECO:0007669"/>
    <property type="project" value="TreeGrafter"/>
</dbReference>
<dbReference type="PANTHER" id="PTHR10857:SF4">
    <property type="entry name" value="COPINE-4"/>
    <property type="match status" value="1"/>
</dbReference>
<dbReference type="GO" id="GO:0005737">
    <property type="term" value="C:cytoplasm"/>
    <property type="evidence" value="ECO:0007669"/>
    <property type="project" value="UniProtKB-SubCell"/>
</dbReference>
<dbReference type="InterPro" id="IPR036465">
    <property type="entry name" value="vWFA_dom_sf"/>
</dbReference>
<dbReference type="PROSITE" id="PS50004">
    <property type="entry name" value="C2"/>
    <property type="match status" value="1"/>
</dbReference>
<evidence type="ECO:0000313" key="14">
    <source>
        <dbReference type="Proteomes" id="UP000324091"/>
    </source>
</evidence>
<keyword evidence="11" id="KW-0539">Nucleus</keyword>
<evidence type="ECO:0000256" key="10">
    <source>
        <dbReference type="ARBA" id="ARBA00023136"/>
    </source>
</evidence>
<evidence type="ECO:0000256" key="4">
    <source>
        <dbReference type="ARBA" id="ARBA00009048"/>
    </source>
</evidence>
<evidence type="ECO:0000256" key="5">
    <source>
        <dbReference type="ARBA" id="ARBA00022475"/>
    </source>
</evidence>
<evidence type="ECO:0000313" key="13">
    <source>
        <dbReference type="EMBL" id="TWW79871.1"/>
    </source>
</evidence>
<dbReference type="Pfam" id="PF07002">
    <property type="entry name" value="Copine"/>
    <property type="match status" value="1"/>
</dbReference>
<dbReference type="FunFam" id="3.40.50.410:FF:000042">
    <property type="entry name" value="Copine 4"/>
    <property type="match status" value="1"/>
</dbReference>
<dbReference type="InterPro" id="IPR000008">
    <property type="entry name" value="C2_dom"/>
</dbReference>
<feature type="domain" description="C2" evidence="12">
    <location>
        <begin position="113"/>
        <end position="236"/>
    </location>
</feature>
<comment type="caution">
    <text evidence="13">The sequence shown here is derived from an EMBL/GenBank/DDBJ whole genome shotgun (WGS) entry which is preliminary data.</text>
</comment>
<proteinExistence type="inferred from homology"/>
<evidence type="ECO:0000256" key="6">
    <source>
        <dbReference type="ARBA" id="ARBA00022490"/>
    </source>
</evidence>
<dbReference type="SMART" id="SM00327">
    <property type="entry name" value="VWA"/>
    <property type="match status" value="1"/>
</dbReference>
<evidence type="ECO:0000256" key="2">
    <source>
        <dbReference type="ARBA" id="ARBA00004236"/>
    </source>
</evidence>
<dbReference type="InterPro" id="IPR010734">
    <property type="entry name" value="Copine_C"/>
</dbReference>
<reference evidence="13 14" key="1">
    <citation type="submission" date="2019-04" db="EMBL/GenBank/DDBJ databases">
        <title>Chromosome genome assembly for Takifugu flavidus.</title>
        <authorList>
            <person name="Xiao S."/>
        </authorList>
    </citation>
    <scope>NUCLEOTIDE SEQUENCE [LARGE SCALE GENOMIC DNA]</scope>
    <source>
        <strain evidence="13">HTHZ2018</strain>
        <tissue evidence="13">Muscle</tissue>
    </source>
</reference>
<dbReference type="Pfam" id="PF00168">
    <property type="entry name" value="C2"/>
    <property type="match status" value="2"/>
</dbReference>
<comment type="similarity">
    <text evidence="4">Belongs to the copine family.</text>
</comment>